<accession>A0A1M2VK16</accession>
<dbReference type="Pfam" id="PF10607">
    <property type="entry name" value="CTLH"/>
    <property type="match status" value="1"/>
</dbReference>
<comment type="caution">
    <text evidence="5">The sequence shown here is derived from an EMBL/GenBank/DDBJ whole genome shotgun (WGS) entry which is preliminary data.</text>
</comment>
<protein>
    <submittedName>
        <fullName evidence="5">Ran-binding protein 10</fullName>
    </submittedName>
</protein>
<dbReference type="PROSITE" id="PS50897">
    <property type="entry name" value="CTLH"/>
    <property type="match status" value="1"/>
</dbReference>
<evidence type="ECO:0000259" key="4">
    <source>
        <dbReference type="PROSITE" id="PS50897"/>
    </source>
</evidence>
<feature type="coiled-coil region" evidence="1">
    <location>
        <begin position="538"/>
        <end position="565"/>
    </location>
</feature>
<dbReference type="InterPro" id="IPR043136">
    <property type="entry name" value="B30.2/SPRY_sf"/>
</dbReference>
<dbReference type="InterPro" id="IPR024964">
    <property type="entry name" value="CTLH/CRA"/>
</dbReference>
<feature type="compositionally biased region" description="Low complexity" evidence="2">
    <location>
        <begin position="603"/>
        <end position="614"/>
    </location>
</feature>
<proteinExistence type="predicted"/>
<dbReference type="InterPro" id="IPR050618">
    <property type="entry name" value="Ubq-SigPath_Reg"/>
</dbReference>
<gene>
    <name evidence="5" type="ORF">TRAPUB_1150</name>
</gene>
<dbReference type="Pfam" id="PF00622">
    <property type="entry name" value="SPRY"/>
    <property type="match status" value="1"/>
</dbReference>
<evidence type="ECO:0000259" key="3">
    <source>
        <dbReference type="PROSITE" id="PS50188"/>
    </source>
</evidence>
<keyword evidence="1" id="KW-0175">Coiled coil</keyword>
<dbReference type="SMART" id="SM00449">
    <property type="entry name" value="SPRY"/>
    <property type="match status" value="1"/>
</dbReference>
<feature type="compositionally biased region" description="Acidic residues" evidence="2">
    <location>
        <begin position="454"/>
        <end position="466"/>
    </location>
</feature>
<dbReference type="SMART" id="SM00757">
    <property type="entry name" value="CRA"/>
    <property type="match status" value="1"/>
</dbReference>
<sequence length="758" mass="81541">MVPRGRPTGPAQSTLPVFEPRIIRATTSPTPSRDPGCNAPYSPSTSPVRPRRLSAGVRPQSAVSSSSLSQRSIPLATHGNAPTSQGFPRPTYLDYSSLREMLHTEPAPSPLVPVARSTAYSVASSDARSSASPAPPAIPYPYIRRELSPVGDSDDESIATPPPSQPTTLGAVTVLSTNTVLMLPTRWSEQDRTPSLSVSLDGRELTFTGPSCMGDRESSAARANQPIPPACGIYYYEVEIVHKCPKGFSAPDVRLSRLPGWERNSWGYHADDGWAFPGHKDGSPYGPTFDTGDVIGCGVDFSQNRVFYTKNGSFLGMVFENVGKATDIYPCIGMRQTNESIRANFGNAPFRFAIEEHVRAQRDHVWDGIMNSPVDWSVLGLASRKTEERKMEDRKVAETTTVEDEESKAPLRKLVLAYLAHHGYARTARAFQKQCTERSQVASTIVQVQTKTEPEDEDAAMMETDETPAAGSSTRPKVDVKRDSEFGLDYDLNTRLSITNAIIRGDIDTALTLIRVDHSTVLEREQGLVLFRLRCRKFVELVLEAGEALRKVKEAEREAALARAKDPALTDDSAIDGAGDGAVGEMDGMGAMDVDDPSPEAHSTPSTSTPTVSTSVSVVSVTPASPIAPSPVQTAHAALAALAKNALHTALSYGQTLEADYKSDLRPGVRAHLRRTFGVVAYDDPIAVGGEVAEMAGQAARDALAAEVNQAILESQGRPAHPALETLYRQASACVTRLGQLGAGAAAFADVRKEFLEG</sequence>
<reference evidence="5 6" key="1">
    <citation type="submission" date="2016-10" db="EMBL/GenBank/DDBJ databases">
        <title>Genome sequence of the basidiomycete white-rot fungus Trametes pubescens.</title>
        <authorList>
            <person name="Makela M.R."/>
            <person name="Granchi Z."/>
            <person name="Peng M."/>
            <person name="De Vries R.P."/>
            <person name="Grigoriev I."/>
            <person name="Riley R."/>
            <person name="Hilden K."/>
        </authorList>
    </citation>
    <scope>NUCLEOTIDE SEQUENCE [LARGE SCALE GENOMIC DNA]</scope>
    <source>
        <strain evidence="5 6">FBCC735</strain>
    </source>
</reference>
<dbReference type="OrthoDB" id="25503at2759"/>
<evidence type="ECO:0000313" key="6">
    <source>
        <dbReference type="Proteomes" id="UP000184267"/>
    </source>
</evidence>
<dbReference type="PROSITE" id="PS50896">
    <property type="entry name" value="LISH"/>
    <property type="match status" value="1"/>
</dbReference>
<feature type="domain" description="CTLH" evidence="4">
    <location>
        <begin position="491"/>
        <end position="550"/>
    </location>
</feature>
<evidence type="ECO:0000256" key="2">
    <source>
        <dbReference type="SAM" id="MobiDB-lite"/>
    </source>
</evidence>
<evidence type="ECO:0000256" key="1">
    <source>
        <dbReference type="SAM" id="Coils"/>
    </source>
</evidence>
<evidence type="ECO:0000313" key="5">
    <source>
        <dbReference type="EMBL" id="OJT07939.1"/>
    </source>
</evidence>
<dbReference type="Gene3D" id="2.60.120.920">
    <property type="match status" value="1"/>
</dbReference>
<dbReference type="InterPro" id="IPR006594">
    <property type="entry name" value="LisH"/>
</dbReference>
<dbReference type="InterPro" id="IPR003877">
    <property type="entry name" value="SPRY_dom"/>
</dbReference>
<dbReference type="AlphaFoldDB" id="A0A1M2VK16"/>
<dbReference type="STRING" id="154538.A0A1M2VK16"/>
<feature type="region of interest" description="Disordered" evidence="2">
    <location>
        <begin position="146"/>
        <end position="169"/>
    </location>
</feature>
<keyword evidence="6" id="KW-1185">Reference proteome</keyword>
<dbReference type="InterPro" id="IPR006595">
    <property type="entry name" value="CTLH_C"/>
</dbReference>
<dbReference type="Proteomes" id="UP000184267">
    <property type="component" value="Unassembled WGS sequence"/>
</dbReference>
<feature type="region of interest" description="Disordered" evidence="2">
    <location>
        <begin position="1"/>
        <end position="89"/>
    </location>
</feature>
<dbReference type="InterPro" id="IPR001870">
    <property type="entry name" value="B30.2/SPRY"/>
</dbReference>
<dbReference type="EMBL" id="MNAD01001097">
    <property type="protein sequence ID" value="OJT07939.1"/>
    <property type="molecule type" value="Genomic_DNA"/>
</dbReference>
<feature type="region of interest" description="Disordered" evidence="2">
    <location>
        <begin position="446"/>
        <end position="478"/>
    </location>
</feature>
<dbReference type="PROSITE" id="PS50188">
    <property type="entry name" value="B302_SPRY"/>
    <property type="match status" value="1"/>
</dbReference>
<dbReference type="OMA" id="YGQQLRM"/>
<feature type="domain" description="B30.2/SPRY" evidence="3">
    <location>
        <begin position="165"/>
        <end position="350"/>
    </location>
</feature>
<feature type="compositionally biased region" description="Low complexity" evidence="2">
    <location>
        <begin position="57"/>
        <end position="76"/>
    </location>
</feature>
<feature type="region of interest" description="Disordered" evidence="2">
    <location>
        <begin position="571"/>
        <end position="614"/>
    </location>
</feature>
<dbReference type="PANTHER" id="PTHR12864">
    <property type="entry name" value="RAN BINDING PROTEIN 9-RELATED"/>
    <property type="match status" value="1"/>
</dbReference>
<dbReference type="InterPro" id="IPR013144">
    <property type="entry name" value="CRA_dom"/>
</dbReference>
<dbReference type="SUPFAM" id="SSF49899">
    <property type="entry name" value="Concanavalin A-like lectins/glucanases"/>
    <property type="match status" value="1"/>
</dbReference>
<dbReference type="InterPro" id="IPR013320">
    <property type="entry name" value="ConA-like_dom_sf"/>
</dbReference>
<organism evidence="5 6">
    <name type="scientific">Trametes pubescens</name>
    <name type="common">White-rot fungus</name>
    <dbReference type="NCBI Taxonomy" id="154538"/>
    <lineage>
        <taxon>Eukaryota</taxon>
        <taxon>Fungi</taxon>
        <taxon>Dikarya</taxon>
        <taxon>Basidiomycota</taxon>
        <taxon>Agaricomycotina</taxon>
        <taxon>Agaricomycetes</taxon>
        <taxon>Polyporales</taxon>
        <taxon>Polyporaceae</taxon>
        <taxon>Trametes</taxon>
    </lineage>
</organism>
<name>A0A1M2VK16_TRAPU</name>